<evidence type="ECO:0000256" key="2">
    <source>
        <dbReference type="ARBA" id="ARBA00022617"/>
    </source>
</evidence>
<evidence type="ECO:0000313" key="8">
    <source>
        <dbReference type="EMBL" id="MBU9762859.1"/>
    </source>
</evidence>
<keyword evidence="6 7" id="KW-0503">Monooxygenase</keyword>
<keyword evidence="9" id="KW-1185">Reference proteome</keyword>
<dbReference type="InterPro" id="IPR001128">
    <property type="entry name" value="Cyt_P450"/>
</dbReference>
<dbReference type="Proteomes" id="UP000812982">
    <property type="component" value="Unassembled WGS sequence"/>
</dbReference>
<keyword evidence="4 7" id="KW-0560">Oxidoreductase</keyword>
<organism evidence="8 9">
    <name type="scientific">[Mycobacterium] fortunisiensis</name>
    <dbReference type="NCBI Taxonomy" id="2600579"/>
    <lineage>
        <taxon>Bacteria</taxon>
        <taxon>Bacillati</taxon>
        <taxon>Actinomycetota</taxon>
        <taxon>Actinomycetes</taxon>
        <taxon>Mycobacteriales</taxon>
        <taxon>Mycobacteriaceae</taxon>
        <taxon>Mycolicibacterium</taxon>
    </lineage>
</organism>
<dbReference type="PANTHER" id="PTHR24291">
    <property type="entry name" value="CYTOCHROME P450 FAMILY 4"/>
    <property type="match status" value="1"/>
</dbReference>
<evidence type="ECO:0000256" key="1">
    <source>
        <dbReference type="ARBA" id="ARBA00010617"/>
    </source>
</evidence>
<evidence type="ECO:0000256" key="6">
    <source>
        <dbReference type="ARBA" id="ARBA00023033"/>
    </source>
</evidence>
<dbReference type="Pfam" id="PF00067">
    <property type="entry name" value="p450"/>
    <property type="match status" value="1"/>
</dbReference>
<evidence type="ECO:0000256" key="5">
    <source>
        <dbReference type="ARBA" id="ARBA00023004"/>
    </source>
</evidence>
<dbReference type="InterPro" id="IPR050196">
    <property type="entry name" value="Cytochrome_P450_Monoox"/>
</dbReference>
<comment type="caution">
    <text evidence="8">The sequence shown here is derived from an EMBL/GenBank/DDBJ whole genome shotgun (WGS) entry which is preliminary data.</text>
</comment>
<keyword evidence="2 7" id="KW-0349">Heme</keyword>
<comment type="similarity">
    <text evidence="1 7">Belongs to the cytochrome P450 family.</text>
</comment>
<accession>A0ABS6KH18</accession>
<reference evidence="8 9" key="1">
    <citation type="journal article" date="2021" name="Sci. Rep.">
        <title>Phenotypic and genomic hallmarks of a novel, potentially pathogenic rapidly growing Mycobacterium species related to the Mycobacterium fortuitum complex.</title>
        <authorList>
            <person name="Gharbi R."/>
            <person name="Khanna V."/>
            <person name="Frigui W."/>
            <person name="Mhenni B."/>
            <person name="Brosch R."/>
            <person name="Mardassi H."/>
        </authorList>
    </citation>
    <scope>NUCLEOTIDE SEQUENCE [LARGE SCALE GENOMIC DNA]</scope>
    <source>
        <strain evidence="8 9">TNTM28</strain>
    </source>
</reference>
<dbReference type="EMBL" id="VOMB01000004">
    <property type="protein sequence ID" value="MBU9762859.1"/>
    <property type="molecule type" value="Genomic_DNA"/>
</dbReference>
<keyword evidence="3 7" id="KW-0479">Metal-binding</keyword>
<evidence type="ECO:0000256" key="4">
    <source>
        <dbReference type="ARBA" id="ARBA00023002"/>
    </source>
</evidence>
<evidence type="ECO:0000313" key="9">
    <source>
        <dbReference type="Proteomes" id="UP000812982"/>
    </source>
</evidence>
<keyword evidence="5 7" id="KW-0408">Iron</keyword>
<proteinExistence type="inferred from homology"/>
<evidence type="ECO:0000256" key="3">
    <source>
        <dbReference type="ARBA" id="ARBA00022723"/>
    </source>
</evidence>
<dbReference type="PANTHER" id="PTHR24291:SF50">
    <property type="entry name" value="BIFUNCTIONAL ALBAFLAVENONE MONOOXYGENASE_TERPENE SYNTHASE"/>
    <property type="match status" value="1"/>
</dbReference>
<protein>
    <submittedName>
        <fullName evidence="8">Cytochrome P450</fullName>
    </submittedName>
</protein>
<evidence type="ECO:0000256" key="7">
    <source>
        <dbReference type="RuleBase" id="RU000461"/>
    </source>
</evidence>
<name>A0ABS6KH18_9MYCO</name>
<gene>
    <name evidence="8" type="ORF">FR943_03180</name>
</gene>
<dbReference type="RefSeq" id="WP_217154867.1">
    <property type="nucleotide sequence ID" value="NZ_VOMB01000004.1"/>
</dbReference>
<dbReference type="InterPro" id="IPR017972">
    <property type="entry name" value="Cyt_P450_CS"/>
</dbReference>
<sequence length="459" mass="50305">MVEIQQAPATTSLPLAPRNPLPYRQQIQALRSMIDGHQKLRDAGGTVTRLVFGPKWMVPEALLITSPQGARDVLSRPGAVSDRGRTRGMVQLHQLMGGNLLDLPHEKWLPRRRTIQPMFTKQHVPRFAGHMAESAQSLADGWTAGQTIDLDAACRTLTLRALGRSVFGVDLDGRAEEIGPSLRTTLSWVSDRMVRPVNLPQWVPTRGQRRAQAGNAALHRLAAEILAAVRVDAGVDAPLVRALIEARDPETGGRLTDSEICDELVLFILAGHDTTSTTLSYALWALGRDPDIQARLYDEVAALGTRTLVPEDVPALPYTVRVLHEALRLCPPAAGTQRALTEQTTVDGFRAEAGTIAIVNFYAMHRDPALWDDPLTFDPDRFSPERSVGRNRWQYLPFGGGPRSCVGDHFAMLEATLALATIVREVSVTSLHDDFPVVTPFTVIAAEPIPARVTRRSAP</sequence>
<dbReference type="PROSITE" id="PS00086">
    <property type="entry name" value="CYTOCHROME_P450"/>
    <property type="match status" value="1"/>
</dbReference>